<protein>
    <submittedName>
        <fullName evidence="2">Pyridine nucleotide-disulfide oxidoreductase domain 2</fullName>
    </submittedName>
</protein>
<evidence type="ECO:0000256" key="1">
    <source>
        <dbReference type="ARBA" id="ARBA00006046"/>
    </source>
</evidence>
<feature type="non-terminal residue" evidence="2">
    <location>
        <position position="1"/>
    </location>
</feature>
<sequence>LKDRLVIMQQCNVQCENGMKINFSLHIIKKYRDAIIVGGGHNGLVAATYLAKAGKSVCVLEKRHLLGGAAVTEEIIPNFHFSRASYVFSLFRPQIIRDLDLHRHGLEIYPRDPSSFTPLHNGKFLLLGSDMEANQASIAQFSKADAMNYPAYNDMLNRLVDFFVPLVDELPPDLKVALGPNTNLTARLQALKALGHLGLRCAKLGSELSTFIEFMTAPADKILNKWFESDVLKATLATDAIIGAKLSPSTPGSAYVLFHHIMGEVNGIKGTWGHVKGGMGGVTQALAKAAAEAGVHLVTDAAVKSIDVVNGKIQGVTLANGISLEASCVLSNASPSLTFLELVDKEYLPPDLLVHFEKAWNTESASTKINVALDALPNFTCAPNIGNEPMPHHRGTTHFEDSMAQIHEAFVDVQQGYSSRRPVIEMNIPTALDKSIAPPGKHIALLFVQYTPYAPKDGPWTDAKKAAFADQVFSVIEQYAPGFKRSVLGYDMLTPPDLERIFSLPRGNIFHGAMGLDQLFWLRPMSGYADYRTPISGLYLCSAGTHPGGGVMGACGRNAANVCLQEMR</sequence>
<reference evidence="2 3" key="1">
    <citation type="journal article" date="2014" name="Genome Biol. Evol.">
        <title>The secreted proteins of Achlya hypogyna and Thraustotheca clavata identify the ancestral oomycete secretome and reveal gene acquisitions by horizontal gene transfer.</title>
        <authorList>
            <person name="Misner I."/>
            <person name="Blouin N."/>
            <person name="Leonard G."/>
            <person name="Richards T.A."/>
            <person name="Lane C.E."/>
        </authorList>
    </citation>
    <scope>NUCLEOTIDE SEQUENCE [LARGE SCALE GENOMIC DNA]</scope>
    <source>
        <strain evidence="2 3">ATCC 34112</strain>
    </source>
</reference>
<dbReference type="STRING" id="74557.A0A1V9ZYG8"/>
<name>A0A1V9ZYG8_9STRA</name>
<dbReference type="Pfam" id="PF13450">
    <property type="entry name" value="NAD_binding_8"/>
    <property type="match status" value="1"/>
</dbReference>
<comment type="caution">
    <text evidence="2">The sequence shown here is derived from an EMBL/GenBank/DDBJ whole genome shotgun (WGS) entry which is preliminary data.</text>
</comment>
<accession>A0A1V9ZYG8</accession>
<dbReference type="PANTHER" id="PTHR10668:SF103">
    <property type="entry name" value="PYRIDINE NUCLEOTIDE-DISULFIDE OXIDOREDUCTASE DOMAIN-CONTAINING PROTEIN 2"/>
    <property type="match status" value="1"/>
</dbReference>
<dbReference type="AlphaFoldDB" id="A0A1V9ZYG8"/>
<evidence type="ECO:0000313" key="2">
    <source>
        <dbReference type="EMBL" id="OQS02840.1"/>
    </source>
</evidence>
<proteinExistence type="inferred from homology"/>
<comment type="similarity">
    <text evidence="1">Belongs to the carotenoid/retinoid oxidoreductase family.</text>
</comment>
<keyword evidence="3" id="KW-1185">Reference proteome</keyword>
<dbReference type="EMBL" id="JNBS01001070">
    <property type="protein sequence ID" value="OQS02840.1"/>
    <property type="molecule type" value="Genomic_DNA"/>
</dbReference>
<evidence type="ECO:0000313" key="3">
    <source>
        <dbReference type="Proteomes" id="UP000243217"/>
    </source>
</evidence>
<gene>
    <name evidence="2" type="ORF">THRCLA_04835</name>
</gene>
<organism evidence="2 3">
    <name type="scientific">Thraustotheca clavata</name>
    <dbReference type="NCBI Taxonomy" id="74557"/>
    <lineage>
        <taxon>Eukaryota</taxon>
        <taxon>Sar</taxon>
        <taxon>Stramenopiles</taxon>
        <taxon>Oomycota</taxon>
        <taxon>Saprolegniomycetes</taxon>
        <taxon>Saprolegniales</taxon>
        <taxon>Achlyaceae</taxon>
        <taxon>Thraustotheca</taxon>
    </lineage>
</organism>
<dbReference type="SUPFAM" id="SSF51905">
    <property type="entry name" value="FAD/NAD(P)-binding domain"/>
    <property type="match status" value="1"/>
</dbReference>
<dbReference type="OrthoDB" id="7777654at2759"/>
<dbReference type="Gene3D" id="3.50.50.60">
    <property type="entry name" value="FAD/NAD(P)-binding domain"/>
    <property type="match status" value="2"/>
</dbReference>
<dbReference type="Proteomes" id="UP000243217">
    <property type="component" value="Unassembled WGS sequence"/>
</dbReference>
<dbReference type="PANTHER" id="PTHR10668">
    <property type="entry name" value="PHYTOENE DEHYDROGENASE"/>
    <property type="match status" value="1"/>
</dbReference>
<dbReference type="InterPro" id="IPR036188">
    <property type="entry name" value="FAD/NAD-bd_sf"/>
</dbReference>